<evidence type="ECO:0000313" key="3">
    <source>
        <dbReference type="Proteomes" id="UP000294933"/>
    </source>
</evidence>
<gene>
    <name evidence="2" type="ORF">BD410DRAFT_795466</name>
</gene>
<dbReference type="AlphaFoldDB" id="A0A4Y7PP44"/>
<accession>A0A4Y7PP44</accession>
<keyword evidence="3" id="KW-1185">Reference proteome</keyword>
<sequence length="100" mass="10131">MHVNGDNNLHNLRTSAAGAAIADFPPTPRSVAGAAVTPPRRAAAGPGTASRSKSSSSRRTFIFSSASSPSLSDPGSSPGLFPSSPSLLKSLRSCQTVPQI</sequence>
<name>A0A4Y7PP44_9AGAM</name>
<dbReference type="Proteomes" id="UP000294933">
    <property type="component" value="Unassembled WGS sequence"/>
</dbReference>
<evidence type="ECO:0000256" key="1">
    <source>
        <dbReference type="SAM" id="MobiDB-lite"/>
    </source>
</evidence>
<organism evidence="2 3">
    <name type="scientific">Rickenella mellea</name>
    <dbReference type="NCBI Taxonomy" id="50990"/>
    <lineage>
        <taxon>Eukaryota</taxon>
        <taxon>Fungi</taxon>
        <taxon>Dikarya</taxon>
        <taxon>Basidiomycota</taxon>
        <taxon>Agaricomycotina</taxon>
        <taxon>Agaricomycetes</taxon>
        <taxon>Hymenochaetales</taxon>
        <taxon>Rickenellaceae</taxon>
        <taxon>Rickenella</taxon>
    </lineage>
</organism>
<evidence type="ECO:0000313" key="2">
    <source>
        <dbReference type="EMBL" id="TDL16349.1"/>
    </source>
</evidence>
<feature type="compositionally biased region" description="Low complexity" evidence="1">
    <location>
        <begin position="31"/>
        <end position="87"/>
    </location>
</feature>
<dbReference type="VEuPathDB" id="FungiDB:BD410DRAFT_795466"/>
<feature type="region of interest" description="Disordered" evidence="1">
    <location>
        <begin position="20"/>
        <end position="87"/>
    </location>
</feature>
<reference evidence="2 3" key="1">
    <citation type="submission" date="2018-06" db="EMBL/GenBank/DDBJ databases">
        <title>A transcriptomic atlas of mushroom development highlights an independent origin of complex multicellularity.</title>
        <authorList>
            <consortium name="DOE Joint Genome Institute"/>
            <person name="Krizsan K."/>
            <person name="Almasi E."/>
            <person name="Merenyi Z."/>
            <person name="Sahu N."/>
            <person name="Viragh M."/>
            <person name="Koszo T."/>
            <person name="Mondo S."/>
            <person name="Kiss B."/>
            <person name="Balint B."/>
            <person name="Kues U."/>
            <person name="Barry K."/>
            <person name="Hegedus J.C."/>
            <person name="Henrissat B."/>
            <person name="Johnson J."/>
            <person name="Lipzen A."/>
            <person name="Ohm R."/>
            <person name="Nagy I."/>
            <person name="Pangilinan J."/>
            <person name="Yan J."/>
            <person name="Xiong Y."/>
            <person name="Grigoriev I.V."/>
            <person name="Hibbett D.S."/>
            <person name="Nagy L.G."/>
        </authorList>
    </citation>
    <scope>NUCLEOTIDE SEQUENCE [LARGE SCALE GENOMIC DNA]</scope>
    <source>
        <strain evidence="2 3">SZMC22713</strain>
    </source>
</reference>
<protein>
    <submittedName>
        <fullName evidence="2">Uncharacterized protein</fullName>
    </submittedName>
</protein>
<proteinExistence type="predicted"/>
<dbReference type="EMBL" id="ML170245">
    <property type="protein sequence ID" value="TDL16349.1"/>
    <property type="molecule type" value="Genomic_DNA"/>
</dbReference>